<evidence type="ECO:0000313" key="2">
    <source>
        <dbReference type="EMBL" id="BAP90391.1"/>
    </source>
</evidence>
<feature type="coiled-coil region" evidence="1">
    <location>
        <begin position="88"/>
        <end position="115"/>
    </location>
</feature>
<keyword evidence="1" id="KW-0175">Coiled coil</keyword>
<proteinExistence type="predicted"/>
<name>A0A0A1H7Q9_9VIRU</name>
<dbReference type="EMBL" id="AB935554">
    <property type="protein sequence ID" value="BAP90391.1"/>
    <property type="molecule type" value="Genomic_RNA"/>
</dbReference>
<evidence type="ECO:0000256" key="1">
    <source>
        <dbReference type="SAM" id="Coils"/>
    </source>
</evidence>
<organism evidence="2">
    <name type="scientific">Chinese wheat mosaic virus</name>
    <dbReference type="NCBI Taxonomy" id="83544"/>
    <lineage>
        <taxon>Viruses</taxon>
        <taxon>Riboviria</taxon>
        <taxon>Orthornavirae</taxon>
        <taxon>Kitrinoviricota</taxon>
        <taxon>Alsuviricetes</taxon>
        <taxon>Martellivirales</taxon>
        <taxon>Virgaviridae</taxon>
        <taxon>Furovirus</taxon>
        <taxon>Furovirus chinense</taxon>
    </lineage>
</organism>
<dbReference type="PIRSF" id="PIRSF010309">
    <property type="entry name" value="Cyc-rich_ssRNA"/>
    <property type="match status" value="1"/>
</dbReference>
<protein>
    <submittedName>
        <fullName evidence="2">p19 protein</fullName>
    </submittedName>
</protein>
<accession>A0A0A1H7Q9</accession>
<sequence length="173" mass="18845">MTTGTHSCEKCANGFSNVICVSKYRTSVYKSLGLVPVKCRLPADCGVNCGMPAAFVLVKGHPELSMDGFCGEKHRGYVVSGAWRSAQLRTLNAELDKLEAREESLRSQIRGLNEAIKTSTAPVYAPIKLQKLKVEASNVDEKIQTRSTDLCAVMTSVMTKLSSDSSPKKTRVE</sequence>
<reference evidence="2" key="1">
    <citation type="submission" date="2014-05" db="EMBL/GenBank/DDBJ databases">
        <title>Complete nucleotide sequence of RNA2 of a Nagano isolate of Chinese wheat mosaic virus.</title>
        <authorList>
            <person name="Shirako Y."/>
            <person name="Maejima H."/>
        </authorList>
    </citation>
    <scope>NUCLEOTIDE SEQUENCE</scope>
    <source>
        <strain evidence="2">Nagano-A</strain>
    </source>
</reference>
<dbReference type="InterPro" id="IPR016567">
    <property type="entry name" value="Cys-rich_furovirus"/>
</dbReference>
<dbReference type="Pfam" id="PF04521">
    <property type="entry name" value="Viral_P18"/>
    <property type="match status" value="1"/>
</dbReference>
<gene>
    <name evidence="2" type="primary">p19</name>
</gene>
<dbReference type="InterPro" id="IPR007609">
    <property type="entry name" value="Viral_P18"/>
</dbReference>